<dbReference type="InterPro" id="IPR046906">
    <property type="entry name" value="Mab-21_HhH/H2TH-like"/>
</dbReference>
<keyword evidence="3" id="KW-0472">Membrane</keyword>
<dbReference type="Proteomes" id="UP000826234">
    <property type="component" value="Unassembled WGS sequence"/>
</dbReference>
<feature type="domain" description="Mab-21-like HhH/H2TH-like" evidence="5">
    <location>
        <begin position="273"/>
        <end position="370"/>
    </location>
</feature>
<evidence type="ECO:0000256" key="3">
    <source>
        <dbReference type="SAM" id="Phobius"/>
    </source>
</evidence>
<dbReference type="Pfam" id="PF20266">
    <property type="entry name" value="Mab-21_C"/>
    <property type="match status" value="1"/>
</dbReference>
<evidence type="ECO:0000313" key="7">
    <source>
        <dbReference type="Proteomes" id="UP000826234"/>
    </source>
</evidence>
<evidence type="ECO:0000259" key="4">
    <source>
        <dbReference type="Pfam" id="PF03281"/>
    </source>
</evidence>
<dbReference type="PANTHER" id="PTHR10656">
    <property type="entry name" value="CELL FATE DETERMINING PROTEIN MAB21-RELATED"/>
    <property type="match status" value="1"/>
</dbReference>
<keyword evidence="3" id="KW-1133">Transmembrane helix</keyword>
<feature type="region of interest" description="Disordered" evidence="2">
    <location>
        <begin position="1"/>
        <end position="20"/>
    </location>
</feature>
<evidence type="ECO:0000256" key="2">
    <source>
        <dbReference type="SAM" id="MobiDB-lite"/>
    </source>
</evidence>
<keyword evidence="7" id="KW-1185">Reference proteome</keyword>
<organism evidence="6 7">
    <name type="scientific">Phrynosoma platyrhinos</name>
    <name type="common">Desert horned lizard</name>
    <dbReference type="NCBI Taxonomy" id="52577"/>
    <lineage>
        <taxon>Eukaryota</taxon>
        <taxon>Metazoa</taxon>
        <taxon>Chordata</taxon>
        <taxon>Craniata</taxon>
        <taxon>Vertebrata</taxon>
        <taxon>Euteleostomi</taxon>
        <taxon>Lepidosauria</taxon>
        <taxon>Squamata</taxon>
        <taxon>Bifurcata</taxon>
        <taxon>Unidentata</taxon>
        <taxon>Episquamata</taxon>
        <taxon>Toxicofera</taxon>
        <taxon>Iguania</taxon>
        <taxon>Phrynosomatidae</taxon>
        <taxon>Phrynosomatinae</taxon>
        <taxon>Phrynosoma</taxon>
    </lineage>
</organism>
<protein>
    <submittedName>
        <fullName evidence="6">Uncharacterized protein</fullName>
    </submittedName>
</protein>
<dbReference type="PANTHER" id="PTHR10656:SF35">
    <property type="entry name" value="CYCLIC GMP-AMP SYNTHASE"/>
    <property type="match status" value="1"/>
</dbReference>
<dbReference type="EMBL" id="JAIPUX010000035">
    <property type="protein sequence ID" value="KAH0631146.1"/>
    <property type="molecule type" value="Genomic_DNA"/>
</dbReference>
<dbReference type="InterPro" id="IPR046903">
    <property type="entry name" value="Mab-21-like_nuc_Trfase"/>
</dbReference>
<feature type="transmembrane region" description="Helical" evidence="3">
    <location>
        <begin position="399"/>
        <end position="420"/>
    </location>
</feature>
<reference evidence="6 7" key="1">
    <citation type="journal article" date="2022" name="Gigascience">
        <title>A chromosome-level genome assembly and annotation of the desert horned lizard, Phrynosoma platyrhinos, provides insight into chromosomal rearrangements among reptiles.</title>
        <authorList>
            <person name="Koochekian N."/>
            <person name="Ascanio A."/>
            <person name="Farleigh K."/>
            <person name="Card D.C."/>
            <person name="Schield D.R."/>
            <person name="Castoe T.A."/>
            <person name="Jezkova T."/>
        </authorList>
    </citation>
    <scope>NUCLEOTIDE SEQUENCE [LARGE SCALE GENOMIC DNA]</scope>
    <source>
        <strain evidence="6">NK-2021</strain>
    </source>
</reference>
<evidence type="ECO:0000313" key="6">
    <source>
        <dbReference type="EMBL" id="KAH0631146.1"/>
    </source>
</evidence>
<evidence type="ECO:0000256" key="1">
    <source>
        <dbReference type="ARBA" id="ARBA00008307"/>
    </source>
</evidence>
<feature type="domain" description="Mab-21-like nucleotidyltransferase" evidence="4">
    <location>
        <begin position="79"/>
        <end position="227"/>
    </location>
</feature>
<evidence type="ECO:0000259" key="5">
    <source>
        <dbReference type="Pfam" id="PF20266"/>
    </source>
</evidence>
<dbReference type="InterPro" id="IPR024810">
    <property type="entry name" value="MAB21L/cGLR"/>
</dbReference>
<dbReference type="Gene3D" id="1.10.1410.40">
    <property type="match status" value="1"/>
</dbReference>
<gene>
    <name evidence="6" type="ORF">JD844_005298</name>
</gene>
<name>A0ABQ7TP44_PHRPL</name>
<proteinExistence type="inferred from homology"/>
<keyword evidence="3" id="KW-0812">Transmembrane</keyword>
<comment type="similarity">
    <text evidence="1">Belongs to the mab-21 family.</text>
</comment>
<sequence>MEKTPQSDGEGSSFSTSTNMCEETETSAAIGVIVGADGDHQAWQTESVAQIKKKAKSLCPNQQPNRFEAADVLENFLGEFEVMLRISVPDCIQYTEVEGYSGLFYTLTLLRKSRSFPAALLLEDGRTISPRNVMEEFWKHVDHFANAFYSVMLDNQGAKCLSVSLIPALEMVGPWPCLRKAKEILEEKELLLPLMRVFYFVAKQSPGKHNKETWRISFSHVEKEILNRHGSPQACRRYHRKECCRQVFWAVLFVRFSDAFCWIEESEGVLKGKECLKMLEDLVTTLKAEYPQMLAHLSAYHARTSFLHTLWEWKGDADWKPCEAAPCFERVLENFLHEVATAQLSHFFLPKCNLFGAKFFPPTKLKFLWSHLKEKEGTMKTVTVSRKRGYSSLSVNPDMAWPLMITLGLVSLVSVVLPYVTP</sequence>
<comment type="caution">
    <text evidence="6">The sequence shown here is derived from an EMBL/GenBank/DDBJ whole genome shotgun (WGS) entry which is preliminary data.</text>
</comment>
<dbReference type="Pfam" id="PF03281">
    <property type="entry name" value="Mab-21"/>
    <property type="match status" value="1"/>
</dbReference>
<accession>A0ABQ7TP44</accession>
<dbReference type="SMART" id="SM01265">
    <property type="entry name" value="Mab-21"/>
    <property type="match status" value="1"/>
</dbReference>